<keyword evidence="1" id="KW-0479">Metal-binding</keyword>
<dbReference type="PANTHER" id="PTHR31302">
    <property type="entry name" value="TRANSMEMBRANE PROTEIN WITH METALLOPHOSPHOESTERASE DOMAIN-RELATED"/>
    <property type="match status" value="1"/>
</dbReference>
<keyword evidence="2" id="KW-0378">Hydrolase</keyword>
<dbReference type="GO" id="GO:0046872">
    <property type="term" value="F:metal ion binding"/>
    <property type="evidence" value="ECO:0007669"/>
    <property type="project" value="UniProtKB-KW"/>
</dbReference>
<reference evidence="5 6" key="1">
    <citation type="submission" date="2015-09" db="EMBL/GenBank/DDBJ databases">
        <title>Sorangium comparison.</title>
        <authorList>
            <person name="Zaburannyi N."/>
            <person name="Bunk B."/>
            <person name="Overmann J."/>
            <person name="Mueller R."/>
        </authorList>
    </citation>
    <scope>NUCLEOTIDE SEQUENCE [LARGE SCALE GENOMIC DNA]</scope>
    <source>
        <strain evidence="5 6">So ceGT47</strain>
    </source>
</reference>
<dbReference type="GO" id="GO:0016020">
    <property type="term" value="C:membrane"/>
    <property type="evidence" value="ECO:0007669"/>
    <property type="project" value="GOC"/>
</dbReference>
<dbReference type="GO" id="GO:0008758">
    <property type="term" value="F:UDP-2,3-diacylglucosamine hydrolase activity"/>
    <property type="evidence" value="ECO:0007669"/>
    <property type="project" value="TreeGrafter"/>
</dbReference>
<dbReference type="AlphaFoldDB" id="A0A4P2QAH4"/>
<feature type="compositionally biased region" description="Basic and acidic residues" evidence="3">
    <location>
        <begin position="297"/>
        <end position="306"/>
    </location>
</feature>
<evidence type="ECO:0000256" key="1">
    <source>
        <dbReference type="ARBA" id="ARBA00022723"/>
    </source>
</evidence>
<dbReference type="InterPro" id="IPR051158">
    <property type="entry name" value="Metallophosphoesterase_sf"/>
</dbReference>
<evidence type="ECO:0000259" key="4">
    <source>
        <dbReference type="Pfam" id="PF00149"/>
    </source>
</evidence>
<dbReference type="EMBL" id="CP012670">
    <property type="protein sequence ID" value="AUX26291.1"/>
    <property type="molecule type" value="Genomic_DNA"/>
</dbReference>
<dbReference type="PANTHER" id="PTHR31302:SF31">
    <property type="entry name" value="PHOSPHODIESTERASE YAEI"/>
    <property type="match status" value="1"/>
</dbReference>
<feature type="region of interest" description="Disordered" evidence="3">
    <location>
        <begin position="15"/>
        <end position="40"/>
    </location>
</feature>
<feature type="compositionally biased region" description="Basic residues" evidence="3">
    <location>
        <begin position="320"/>
        <end position="334"/>
    </location>
</feature>
<sequence>MTGAVPARERWREIFTRGASASGREPAPGDPAPGEPAAADPDLGIRLRRFAGPAAYLDQLSSLRIAHLTDQHVGRVTSVRVQRAAVALTNRQRPDLVVLTGDFVCHSQLYLDQLEEVVRGFEAPVIAVLGNHDHWSGADAVRRALERGGAAVLCNASTVITLGHQRLQVVGLDDAYTGHASREKAVKGMRRDLPTLGLSHIAEEADGLWRHGIPLVLSGHTHAGQVTVARLNELSIGRIAGHRYIHGLYGTRKGGEPGQGAVYVGAGIGAAVMPLRLGERGQREVAVFELGCAPGSFDEHHAEQAPHRGRKPSPEVMARRAARVARNRERRTHG</sequence>
<evidence type="ECO:0000313" key="6">
    <source>
        <dbReference type="Proteomes" id="UP000295781"/>
    </source>
</evidence>
<feature type="domain" description="Calcineurin-like phosphoesterase" evidence="4">
    <location>
        <begin position="63"/>
        <end position="223"/>
    </location>
</feature>
<evidence type="ECO:0000256" key="3">
    <source>
        <dbReference type="SAM" id="MobiDB-lite"/>
    </source>
</evidence>
<organism evidence="5 6">
    <name type="scientific">Sorangium cellulosum</name>
    <name type="common">Polyangium cellulosum</name>
    <dbReference type="NCBI Taxonomy" id="56"/>
    <lineage>
        <taxon>Bacteria</taxon>
        <taxon>Pseudomonadati</taxon>
        <taxon>Myxococcota</taxon>
        <taxon>Polyangia</taxon>
        <taxon>Polyangiales</taxon>
        <taxon>Polyangiaceae</taxon>
        <taxon>Sorangium</taxon>
    </lineage>
</organism>
<name>A0A4P2QAH4_SORCE</name>
<dbReference type="Gene3D" id="3.60.21.10">
    <property type="match status" value="1"/>
</dbReference>
<dbReference type="GO" id="GO:0009245">
    <property type="term" value="P:lipid A biosynthetic process"/>
    <property type="evidence" value="ECO:0007669"/>
    <property type="project" value="TreeGrafter"/>
</dbReference>
<evidence type="ECO:0000313" key="5">
    <source>
        <dbReference type="EMBL" id="AUX26291.1"/>
    </source>
</evidence>
<feature type="region of interest" description="Disordered" evidence="3">
    <location>
        <begin position="297"/>
        <end position="334"/>
    </location>
</feature>
<accession>A0A4P2QAH4</accession>
<gene>
    <name evidence="5" type="ORF">SOCEGT47_068520</name>
</gene>
<dbReference type="InterPro" id="IPR004843">
    <property type="entry name" value="Calcineurin-like_PHP"/>
</dbReference>
<dbReference type="Pfam" id="PF00149">
    <property type="entry name" value="Metallophos"/>
    <property type="match status" value="1"/>
</dbReference>
<dbReference type="Proteomes" id="UP000295781">
    <property type="component" value="Chromosome"/>
</dbReference>
<dbReference type="SUPFAM" id="SSF56300">
    <property type="entry name" value="Metallo-dependent phosphatases"/>
    <property type="match status" value="1"/>
</dbReference>
<proteinExistence type="predicted"/>
<dbReference type="InterPro" id="IPR029052">
    <property type="entry name" value="Metallo-depent_PP-like"/>
</dbReference>
<protein>
    <submittedName>
        <fullName evidence="5">Phosphoesterase/phosphatase</fullName>
    </submittedName>
</protein>
<evidence type="ECO:0000256" key="2">
    <source>
        <dbReference type="ARBA" id="ARBA00022801"/>
    </source>
</evidence>